<evidence type="ECO:0000259" key="13">
    <source>
        <dbReference type="PROSITE" id="PS50067"/>
    </source>
</evidence>
<dbReference type="EMBL" id="GIBP01000233">
    <property type="protein sequence ID" value="NDV29202.1"/>
    <property type="molecule type" value="Transcribed_RNA"/>
</dbReference>
<dbReference type="Gene3D" id="3.40.850.10">
    <property type="entry name" value="Kinesin motor domain"/>
    <property type="match status" value="1"/>
</dbReference>
<evidence type="ECO:0000256" key="12">
    <source>
        <dbReference type="SAM" id="MobiDB-lite"/>
    </source>
</evidence>
<keyword evidence="8" id="KW-0206">Cytoskeleton</keyword>
<evidence type="ECO:0000256" key="9">
    <source>
        <dbReference type="ARBA" id="ARBA00034704"/>
    </source>
</evidence>
<dbReference type="GO" id="GO:0008574">
    <property type="term" value="F:plus-end-directed microtubule motor activity"/>
    <property type="evidence" value="ECO:0007669"/>
    <property type="project" value="TreeGrafter"/>
</dbReference>
<organism evidence="14">
    <name type="scientific">Arcella intermedia</name>
    <dbReference type="NCBI Taxonomy" id="1963864"/>
    <lineage>
        <taxon>Eukaryota</taxon>
        <taxon>Amoebozoa</taxon>
        <taxon>Tubulinea</taxon>
        <taxon>Elardia</taxon>
        <taxon>Arcellinida</taxon>
        <taxon>Sphaerothecina</taxon>
        <taxon>Arcellidae</taxon>
        <taxon>Arcella</taxon>
    </lineage>
</organism>
<keyword evidence="7 10" id="KW-0505">Motor protein</keyword>
<dbReference type="AlphaFoldDB" id="A0A6B2KX12"/>
<evidence type="ECO:0000256" key="2">
    <source>
        <dbReference type="ARBA" id="ARBA00022448"/>
    </source>
</evidence>
<dbReference type="InterPro" id="IPR036961">
    <property type="entry name" value="Kinesin_motor_dom_sf"/>
</dbReference>
<dbReference type="Pfam" id="PF00225">
    <property type="entry name" value="Kinesin"/>
    <property type="match status" value="1"/>
</dbReference>
<evidence type="ECO:0000313" key="14">
    <source>
        <dbReference type="EMBL" id="NDV29202.1"/>
    </source>
</evidence>
<dbReference type="InterPro" id="IPR047149">
    <property type="entry name" value="KIF11-like"/>
</dbReference>
<dbReference type="InterPro" id="IPR027417">
    <property type="entry name" value="P-loop_NTPase"/>
</dbReference>
<dbReference type="GO" id="GO:0051231">
    <property type="term" value="P:spindle elongation"/>
    <property type="evidence" value="ECO:0007669"/>
    <property type="project" value="TreeGrafter"/>
</dbReference>
<proteinExistence type="inferred from homology"/>
<keyword evidence="4" id="KW-0493">Microtubule</keyword>
<reference evidence="14" key="1">
    <citation type="journal article" date="2020" name="J. Eukaryot. Microbiol.">
        <title>De novo Sequencing, Assembly and Annotation of the Transcriptome for the Free-Living Testate Amoeba Arcella intermedia.</title>
        <authorList>
            <person name="Ribeiro G.M."/>
            <person name="Porfirio-Sousa A.L."/>
            <person name="Maurer-Alcala X.X."/>
            <person name="Katz L.A."/>
            <person name="Lahr D.J.G."/>
        </authorList>
    </citation>
    <scope>NUCLEOTIDE SEQUENCE</scope>
</reference>
<evidence type="ECO:0000256" key="1">
    <source>
        <dbReference type="ARBA" id="ARBA00004245"/>
    </source>
</evidence>
<accession>A0A6B2KX12</accession>
<sequence length="1048" mass="118387">MNKMEIADKQVQVCFTNDKEGEVILQSKTNKSITKSFFFDSVYGPKASQKEIYTGTILPIVEEVLEGYNCTIFAYGQTGTGKTYTMEGPKEVDPKSIRTSTEAGIITRSINTIFERLSRCTDEYSVKVSHLEVYNEELCDLLNPDNKGLKIFEDTTTTVHNLTESNVENADAIFTILEKSWNERKTAETNLNKASSRSHCIFTVTIHIRETTPEGEELLKIGKLNLVDLAGSENVGKSGARLLAKTEAGMINKSLLTLGRVITALTEHSSHIPYRESKLTRLLQDSLGGRTKTCIIATITPASSGLDETLSTLDYAFRAKNIRNQPQVNKKVAKREVLREYTSEITDLRAQLEATRKKEGVYLPVEQYEKLMSTINERGLEIETYKDTVELKNKELDDAQEILAERGKILDKTKAELDEVTNNLNLKLEELKDYQEKLAQANKESQDKQIVILELRKNEETMHEQAKVVYENLNTAITDVDGLYKKIGRQEGLMSTHNQEVSNQRELLLRILGDLQNEVKNFVAKQSNSFINIIGKIENFASSKEKEFKNLEQMVVSIKNDLTSHIAKLDHISRDFVRGYMTTSDKITQFSNDSMQKMEQSTQSLLEINQGSAGALQQDIRSLQQNSRDWYQLNSTQISKNDDYVQQFVQSHNTQLSSTKKDLSDRLAGTLEGLNTHESHLRSYLKHQAILEEKLKEMVSDQLKTFTTQMNEMIKTACVERNNVLNNSLTSLLEEVKTTGNELTTVSSIIESNCNELECKIDQYGNYQKQMNVSFNEQLSQNNKSITTLTKKMEDQISLNVQQNVQHTLQLQNNISQDKEQYNQLSTNLTECTKNYFNSQSQYFKDYVDYNNRSISSVQQNQATVASSLGNTTTELRTDLKDAAKTVEEFLNSHSNASKKLTAKVDQFKLMPYTNTQTTPAKHPFTFPLQLSKTRSNTEIISTNVKTAPTAEDNQENSDMHILTPQPIKVLSQIPKISNPTVTTTSNTLNPPPAKKPLPKATKQNDPAPGPAPSALRDNLANKKYNANGKFINNKDRNKLGDLTNQIK</sequence>
<evidence type="ECO:0000256" key="6">
    <source>
        <dbReference type="ARBA" id="ARBA00022840"/>
    </source>
</evidence>
<feature type="binding site" evidence="10">
    <location>
        <begin position="76"/>
        <end position="83"/>
    </location>
    <ligand>
        <name>ATP</name>
        <dbReference type="ChEBI" id="CHEBI:30616"/>
    </ligand>
</feature>
<evidence type="ECO:0000256" key="8">
    <source>
        <dbReference type="ARBA" id="ARBA00023212"/>
    </source>
</evidence>
<evidence type="ECO:0000256" key="4">
    <source>
        <dbReference type="ARBA" id="ARBA00022701"/>
    </source>
</evidence>
<keyword evidence="3" id="KW-0963">Cytoplasm</keyword>
<dbReference type="InterPro" id="IPR001752">
    <property type="entry name" value="Kinesin_motor_dom"/>
</dbReference>
<comment type="subcellular location">
    <subcellularLocation>
        <location evidence="1">Cytoplasm</location>
        <location evidence="1">Cytoskeleton</location>
    </subcellularLocation>
</comment>
<keyword evidence="2" id="KW-0813">Transport</keyword>
<dbReference type="PROSITE" id="PS50067">
    <property type="entry name" value="KINESIN_MOTOR_2"/>
    <property type="match status" value="1"/>
</dbReference>
<dbReference type="SMART" id="SM00129">
    <property type="entry name" value="KISc"/>
    <property type="match status" value="1"/>
</dbReference>
<dbReference type="GO" id="GO:0090307">
    <property type="term" value="P:mitotic spindle assembly"/>
    <property type="evidence" value="ECO:0007669"/>
    <property type="project" value="TreeGrafter"/>
</dbReference>
<dbReference type="GO" id="GO:0005876">
    <property type="term" value="C:spindle microtubule"/>
    <property type="evidence" value="ECO:0007669"/>
    <property type="project" value="TreeGrafter"/>
</dbReference>
<name>A0A6B2KX12_9EUKA</name>
<dbReference type="PANTHER" id="PTHR47970">
    <property type="entry name" value="KINESIN-LIKE PROTEIN KIF11"/>
    <property type="match status" value="1"/>
</dbReference>
<dbReference type="GO" id="GO:0007018">
    <property type="term" value="P:microtubule-based movement"/>
    <property type="evidence" value="ECO:0007669"/>
    <property type="project" value="InterPro"/>
</dbReference>
<evidence type="ECO:0000256" key="11">
    <source>
        <dbReference type="SAM" id="Coils"/>
    </source>
</evidence>
<dbReference type="GO" id="GO:0008017">
    <property type="term" value="F:microtubule binding"/>
    <property type="evidence" value="ECO:0007669"/>
    <property type="project" value="InterPro"/>
</dbReference>
<dbReference type="FunFam" id="3.40.850.10:FF:000019">
    <property type="entry name" value="Kinesin-like protein KIN-5D"/>
    <property type="match status" value="1"/>
</dbReference>
<dbReference type="PRINTS" id="PR00380">
    <property type="entry name" value="KINESINHEAVY"/>
</dbReference>
<keyword evidence="11" id="KW-0175">Coiled coil</keyword>
<dbReference type="PANTHER" id="PTHR47970:SF12">
    <property type="entry name" value="KINESIN FAMILY MEMBER 11"/>
    <property type="match status" value="1"/>
</dbReference>
<dbReference type="GO" id="GO:0005524">
    <property type="term" value="F:ATP binding"/>
    <property type="evidence" value="ECO:0007669"/>
    <property type="project" value="UniProtKB-UniRule"/>
</dbReference>
<evidence type="ECO:0000256" key="3">
    <source>
        <dbReference type="ARBA" id="ARBA00022490"/>
    </source>
</evidence>
<keyword evidence="5 10" id="KW-0547">Nucleotide-binding</keyword>
<dbReference type="InterPro" id="IPR019821">
    <property type="entry name" value="Kinesin_motor_CS"/>
</dbReference>
<dbReference type="SUPFAM" id="SSF52540">
    <property type="entry name" value="P-loop containing nucleoside triphosphate hydrolases"/>
    <property type="match status" value="1"/>
</dbReference>
<comment type="similarity">
    <text evidence="9">Belongs to the TRAFAC class myosin-kinesin ATPase superfamily. Kinesin family. KIN-5/BimC subfamily.</text>
</comment>
<keyword evidence="6 10" id="KW-0067">ATP-binding</keyword>
<evidence type="ECO:0000256" key="10">
    <source>
        <dbReference type="PROSITE-ProRule" id="PRU00283"/>
    </source>
</evidence>
<evidence type="ECO:0000256" key="7">
    <source>
        <dbReference type="ARBA" id="ARBA00023175"/>
    </source>
</evidence>
<evidence type="ECO:0000256" key="5">
    <source>
        <dbReference type="ARBA" id="ARBA00022741"/>
    </source>
</evidence>
<dbReference type="PROSITE" id="PS00411">
    <property type="entry name" value="KINESIN_MOTOR_1"/>
    <property type="match status" value="1"/>
</dbReference>
<feature type="coiled-coil region" evidence="11">
    <location>
        <begin position="498"/>
        <end position="561"/>
    </location>
</feature>
<dbReference type="GO" id="GO:0072686">
    <property type="term" value="C:mitotic spindle"/>
    <property type="evidence" value="ECO:0007669"/>
    <property type="project" value="TreeGrafter"/>
</dbReference>
<feature type="domain" description="Kinesin motor" evidence="13">
    <location>
        <begin position="1"/>
        <end position="322"/>
    </location>
</feature>
<feature type="region of interest" description="Disordered" evidence="12">
    <location>
        <begin position="979"/>
        <end position="1048"/>
    </location>
</feature>
<protein>
    <recommendedName>
        <fullName evidence="13">Kinesin motor domain-containing protein</fullName>
    </recommendedName>
</protein>
<feature type="coiled-coil region" evidence="11">
    <location>
        <begin position="382"/>
        <end position="458"/>
    </location>
</feature>